<proteinExistence type="predicted"/>
<dbReference type="AlphaFoldDB" id="A0A835EIB7"/>
<dbReference type="GO" id="GO:0001709">
    <property type="term" value="P:cell fate determination"/>
    <property type="evidence" value="ECO:0007669"/>
    <property type="project" value="TreeGrafter"/>
</dbReference>
<organism evidence="3 4">
    <name type="scientific">Digitaria exilis</name>
    <dbReference type="NCBI Taxonomy" id="1010633"/>
    <lineage>
        <taxon>Eukaryota</taxon>
        <taxon>Viridiplantae</taxon>
        <taxon>Streptophyta</taxon>
        <taxon>Embryophyta</taxon>
        <taxon>Tracheophyta</taxon>
        <taxon>Spermatophyta</taxon>
        <taxon>Magnoliopsida</taxon>
        <taxon>Liliopsida</taxon>
        <taxon>Poales</taxon>
        <taxon>Poaceae</taxon>
        <taxon>PACMAD clade</taxon>
        <taxon>Panicoideae</taxon>
        <taxon>Panicodae</taxon>
        <taxon>Paniceae</taxon>
        <taxon>Anthephorinae</taxon>
        <taxon>Digitaria</taxon>
    </lineage>
</organism>
<accession>A0A835EIB7</accession>
<dbReference type="PANTHER" id="PTHR33184">
    <property type="entry name" value="PROTEIN TAPETUM DETERMINANT 1-LIKE-RELATED"/>
    <property type="match status" value="1"/>
</dbReference>
<feature type="chain" id="PRO_5032356155" evidence="2">
    <location>
        <begin position="25"/>
        <end position="130"/>
    </location>
</feature>
<dbReference type="EMBL" id="JACEFO010002049">
    <property type="protein sequence ID" value="KAF8688031.1"/>
    <property type="molecule type" value="Genomic_DNA"/>
</dbReference>
<dbReference type="Proteomes" id="UP000636709">
    <property type="component" value="Unassembled WGS sequence"/>
</dbReference>
<name>A0A835EIB7_9POAL</name>
<dbReference type="PANTHER" id="PTHR33184:SF5">
    <property type="entry name" value="PUTATIVE-RELATED"/>
    <property type="match status" value="1"/>
</dbReference>
<evidence type="ECO:0000256" key="2">
    <source>
        <dbReference type="SAM" id="SignalP"/>
    </source>
</evidence>
<evidence type="ECO:0000313" key="4">
    <source>
        <dbReference type="Proteomes" id="UP000636709"/>
    </source>
</evidence>
<keyword evidence="1 2" id="KW-0732">Signal</keyword>
<comment type="caution">
    <text evidence="3">The sequence shown here is derived from an EMBL/GenBank/DDBJ whole genome shotgun (WGS) entry which is preliminary data.</text>
</comment>
<gene>
    <name evidence="3" type="ORF">HU200_042463</name>
</gene>
<protein>
    <submittedName>
        <fullName evidence="3">Uncharacterized protein</fullName>
    </submittedName>
</protein>
<sequence>MACASKAKATTIILFLAAVICCQAQKDRPGACNLSDLQVSVVKTGKVVEGQPEYRVTITNQCSCPQMSVRVRCDGLPSVEPVNEGMIRTEDGGLCLLNDGMPIPTGSPVVFTFAWKTAPDFQPTMAVPHC</sequence>
<reference evidence="3" key="1">
    <citation type="submission" date="2020-07" db="EMBL/GenBank/DDBJ databases">
        <title>Genome sequence and genetic diversity analysis of an under-domesticated orphan crop, white fonio (Digitaria exilis).</title>
        <authorList>
            <person name="Bennetzen J.L."/>
            <person name="Chen S."/>
            <person name="Ma X."/>
            <person name="Wang X."/>
            <person name="Yssel A.E.J."/>
            <person name="Chaluvadi S.R."/>
            <person name="Johnson M."/>
            <person name="Gangashetty P."/>
            <person name="Hamidou F."/>
            <person name="Sanogo M.D."/>
            <person name="Zwaenepoel A."/>
            <person name="Wallace J."/>
            <person name="Van De Peer Y."/>
            <person name="Van Deynze A."/>
        </authorList>
    </citation>
    <scope>NUCLEOTIDE SEQUENCE</scope>
    <source>
        <tissue evidence="3">Leaves</tissue>
    </source>
</reference>
<keyword evidence="4" id="KW-1185">Reference proteome</keyword>
<feature type="signal peptide" evidence="2">
    <location>
        <begin position="1"/>
        <end position="24"/>
    </location>
</feature>
<dbReference type="OrthoDB" id="603213at2759"/>
<evidence type="ECO:0000313" key="3">
    <source>
        <dbReference type="EMBL" id="KAF8688031.1"/>
    </source>
</evidence>
<dbReference type="InterPro" id="IPR040361">
    <property type="entry name" value="TPD1"/>
</dbReference>
<dbReference type="Pfam" id="PF24068">
    <property type="entry name" value="TPD1_C"/>
    <property type="match status" value="1"/>
</dbReference>
<evidence type="ECO:0000256" key="1">
    <source>
        <dbReference type="ARBA" id="ARBA00022729"/>
    </source>
</evidence>